<evidence type="ECO:0000256" key="1">
    <source>
        <dbReference type="ARBA" id="ARBA00004772"/>
    </source>
</evidence>
<dbReference type="GO" id="GO:0006782">
    <property type="term" value="P:protoporphyrinogen IX biosynthetic process"/>
    <property type="evidence" value="ECO:0007669"/>
    <property type="project" value="UniProtKB-UniPathway"/>
</dbReference>
<comment type="catalytic activity">
    <reaction evidence="10">
        <text>hydroxymethylbilane = uroporphyrinogen III + H2O</text>
        <dbReference type="Rhea" id="RHEA:18965"/>
        <dbReference type="ChEBI" id="CHEBI:15377"/>
        <dbReference type="ChEBI" id="CHEBI:57308"/>
        <dbReference type="ChEBI" id="CHEBI:57845"/>
        <dbReference type="EC" id="4.2.1.75"/>
    </reaction>
</comment>
<dbReference type="PANTHER" id="PTHR12390:SF0">
    <property type="entry name" value="UROPORPHYRINOGEN-III SYNTHASE"/>
    <property type="match status" value="1"/>
</dbReference>
<reference evidence="14" key="1">
    <citation type="submission" date="2020-01" db="EMBL/GenBank/DDBJ databases">
        <title>Draft genome sequence of the Termite Coptotermes fromosanus.</title>
        <authorList>
            <person name="Itakura S."/>
            <person name="Yosikawa Y."/>
            <person name="Umezawa K."/>
        </authorList>
    </citation>
    <scope>NUCLEOTIDE SEQUENCE [LARGE SCALE GENOMIC DNA]</scope>
</reference>
<evidence type="ECO:0000256" key="5">
    <source>
        <dbReference type="ARBA" id="ARBA00023239"/>
    </source>
</evidence>
<evidence type="ECO:0000256" key="6">
    <source>
        <dbReference type="ARBA" id="ARBA00023244"/>
    </source>
</evidence>
<dbReference type="GO" id="GO:0006785">
    <property type="term" value="P:heme B biosynthetic process"/>
    <property type="evidence" value="ECO:0007669"/>
    <property type="project" value="UniProtKB-ARBA"/>
</dbReference>
<gene>
    <name evidence="13" type="ORF">Cfor_04277</name>
</gene>
<comment type="caution">
    <text evidence="13">The sequence shown here is derived from an EMBL/GenBank/DDBJ whole genome shotgun (WGS) entry which is preliminary data.</text>
</comment>
<dbReference type="Proteomes" id="UP000502823">
    <property type="component" value="Unassembled WGS sequence"/>
</dbReference>
<dbReference type="GO" id="GO:0005829">
    <property type="term" value="C:cytosol"/>
    <property type="evidence" value="ECO:0007669"/>
    <property type="project" value="TreeGrafter"/>
</dbReference>
<proteinExistence type="inferred from homology"/>
<keyword evidence="6" id="KW-0627">Porphyrin biosynthesis</keyword>
<comment type="pathway">
    <text evidence="1">Porphyrin-containing compound metabolism; protoporphyrin-IX biosynthesis; coproporphyrinogen-III from 5-aminolevulinate: step 3/4.</text>
</comment>
<keyword evidence="5" id="KW-0456">Lyase</keyword>
<dbReference type="EMBL" id="BLKM01000697">
    <property type="protein sequence ID" value="GFG37404.1"/>
    <property type="molecule type" value="Genomic_DNA"/>
</dbReference>
<name>A0A6L2PYU7_COPFO</name>
<dbReference type="FunCoup" id="A0A6L2PYU7">
    <property type="interactions" value="394"/>
</dbReference>
<keyword evidence="14" id="KW-1185">Reference proteome</keyword>
<dbReference type="InterPro" id="IPR039793">
    <property type="entry name" value="UROS/Hem4"/>
</dbReference>
<evidence type="ECO:0000256" key="4">
    <source>
        <dbReference type="ARBA" id="ARBA00023133"/>
    </source>
</evidence>
<dbReference type="Pfam" id="PF02602">
    <property type="entry name" value="HEM4"/>
    <property type="match status" value="1"/>
</dbReference>
<dbReference type="OrthoDB" id="5595751at2759"/>
<evidence type="ECO:0000256" key="9">
    <source>
        <dbReference type="ARBA" id="ARBA00040167"/>
    </source>
</evidence>
<organism evidence="13 14">
    <name type="scientific">Coptotermes formosanus</name>
    <name type="common">Formosan subterranean termite</name>
    <dbReference type="NCBI Taxonomy" id="36987"/>
    <lineage>
        <taxon>Eukaryota</taxon>
        <taxon>Metazoa</taxon>
        <taxon>Ecdysozoa</taxon>
        <taxon>Arthropoda</taxon>
        <taxon>Hexapoda</taxon>
        <taxon>Insecta</taxon>
        <taxon>Pterygota</taxon>
        <taxon>Neoptera</taxon>
        <taxon>Polyneoptera</taxon>
        <taxon>Dictyoptera</taxon>
        <taxon>Blattodea</taxon>
        <taxon>Blattoidea</taxon>
        <taxon>Termitoidae</taxon>
        <taxon>Rhinotermitidae</taxon>
        <taxon>Coptotermes</taxon>
    </lineage>
</organism>
<dbReference type="FunFam" id="3.40.50.10090:FF:000003">
    <property type="entry name" value="uroporphyrinogen-III synthase"/>
    <property type="match status" value="1"/>
</dbReference>
<protein>
    <recommendedName>
        <fullName evidence="9">Uroporphyrinogen-III synthase</fullName>
        <ecNumber evidence="3">4.2.1.75</ecNumber>
    </recommendedName>
    <alternativeName>
        <fullName evidence="8">Hydroxymethylbilane hydrolyase [cyclizing]</fullName>
    </alternativeName>
    <alternativeName>
        <fullName evidence="7">Uroporphyrinogen-III cosynthase</fullName>
    </alternativeName>
</protein>
<evidence type="ECO:0000256" key="10">
    <source>
        <dbReference type="ARBA" id="ARBA00048617"/>
    </source>
</evidence>
<dbReference type="UniPathway" id="UPA00251">
    <property type="reaction ID" value="UER00320"/>
</dbReference>
<comment type="function">
    <text evidence="11">Catalyzes cyclization of the linear tetrapyrrole, hydroxymethylbilane, to the macrocyclic uroporphyrinogen III, the branch point for the various sub-pathways leading to the wide diversity of porphyrins. Porphyrins act as cofactors for a multitude of enzymes that perform a variety of processes within the cell such as methionine synthesis (vitamin B12) or oxygen transport (heme).</text>
</comment>
<dbReference type="Gene3D" id="3.40.50.10090">
    <property type="match status" value="2"/>
</dbReference>
<keyword evidence="4" id="KW-0350">Heme biosynthesis</keyword>
<dbReference type="InParanoid" id="A0A6L2PYU7"/>
<accession>A0A6L2PYU7</accession>
<evidence type="ECO:0000256" key="11">
    <source>
        <dbReference type="ARBA" id="ARBA00060039"/>
    </source>
</evidence>
<dbReference type="AlphaFoldDB" id="A0A6L2PYU7"/>
<dbReference type="GO" id="GO:0004852">
    <property type="term" value="F:uroporphyrinogen-III synthase activity"/>
    <property type="evidence" value="ECO:0007669"/>
    <property type="project" value="UniProtKB-EC"/>
</dbReference>
<dbReference type="SUPFAM" id="SSF69618">
    <property type="entry name" value="HemD-like"/>
    <property type="match status" value="1"/>
</dbReference>
<dbReference type="PANTHER" id="PTHR12390">
    <property type="entry name" value="UROPORPHYRINOGEN III SYNTHASE"/>
    <property type="match status" value="1"/>
</dbReference>
<evidence type="ECO:0000313" key="13">
    <source>
        <dbReference type="EMBL" id="GFG37404.1"/>
    </source>
</evidence>
<evidence type="ECO:0000259" key="12">
    <source>
        <dbReference type="Pfam" id="PF02602"/>
    </source>
</evidence>
<dbReference type="EC" id="4.2.1.75" evidence="3"/>
<comment type="similarity">
    <text evidence="2">Belongs to the uroporphyrinogen-III synthase family.</text>
</comment>
<feature type="domain" description="Tetrapyrrole biosynthesis uroporphyrinogen III synthase" evidence="12">
    <location>
        <begin position="24"/>
        <end position="251"/>
    </location>
</feature>
<dbReference type="InterPro" id="IPR036108">
    <property type="entry name" value="4pyrrol_syn_uPrphyn_synt_sf"/>
</dbReference>
<evidence type="ECO:0000313" key="14">
    <source>
        <dbReference type="Proteomes" id="UP000502823"/>
    </source>
</evidence>
<dbReference type="InterPro" id="IPR003754">
    <property type="entry name" value="4pyrrol_synth_uPrphyn_synth"/>
</dbReference>
<evidence type="ECO:0000256" key="2">
    <source>
        <dbReference type="ARBA" id="ARBA00008133"/>
    </source>
</evidence>
<evidence type="ECO:0000256" key="7">
    <source>
        <dbReference type="ARBA" id="ARBA00031702"/>
    </source>
</evidence>
<sequence>MKILQGEVVIFKALMDNADGDEDPYRTKLKEAGFRILSVPVLDFEYCNLNELQQNIKNPSMFSGLVFTSQRAIKAVSSIKDVRSLLGGWKNHPVFVVGEGTSKILKKELDLDGKGSSAGNASALADIILQSRYEHPLLFPCGNLKGDELSNKLSCKGITLVPVTVYQTRVHEQLEQRLHEIILHNSGFPEIVVYFSPSGMKFTIPILEKMEVPLHQLKLVAIGPTTEAAFLGYKLKATSVASKPTPEHLLEAILKI</sequence>
<evidence type="ECO:0000256" key="3">
    <source>
        <dbReference type="ARBA" id="ARBA00013109"/>
    </source>
</evidence>
<dbReference type="GO" id="GO:0006780">
    <property type="term" value="P:uroporphyrinogen III biosynthetic process"/>
    <property type="evidence" value="ECO:0007669"/>
    <property type="project" value="InterPro"/>
</dbReference>
<dbReference type="CDD" id="cd06578">
    <property type="entry name" value="HemD"/>
    <property type="match status" value="1"/>
</dbReference>
<evidence type="ECO:0000256" key="8">
    <source>
        <dbReference type="ARBA" id="ARBA00032649"/>
    </source>
</evidence>